<dbReference type="RefSeq" id="WP_111325512.1">
    <property type="nucleotide sequence ID" value="NZ_BIFX01000001.1"/>
</dbReference>
<reference evidence="1 2" key="1">
    <citation type="submission" date="2018-06" db="EMBL/GenBank/DDBJ databases">
        <title>Genomic Encyclopedia of Archaeal and Bacterial Type Strains, Phase II (KMG-II): from individual species to whole genera.</title>
        <authorList>
            <person name="Goeker M."/>
        </authorList>
    </citation>
    <scope>NUCLEOTIDE SEQUENCE [LARGE SCALE GENOMIC DNA]</scope>
    <source>
        <strain evidence="1 2">ATCC BAA-1881</strain>
    </source>
</reference>
<protein>
    <submittedName>
        <fullName evidence="1">Uncharacterized protein</fullName>
    </submittedName>
</protein>
<dbReference type="AlphaFoldDB" id="A0A326TZK3"/>
<evidence type="ECO:0000313" key="2">
    <source>
        <dbReference type="Proteomes" id="UP000248806"/>
    </source>
</evidence>
<dbReference type="EMBL" id="QKUF01000029">
    <property type="protein sequence ID" value="PZW22890.1"/>
    <property type="molecule type" value="Genomic_DNA"/>
</dbReference>
<sequence length="98" mass="10632">MEAASTVIARLPCLSALEAIRLRNWANDHCEKTAFGCALLLTGVLALLTEGSLTNIGELFQSDQAAWKPLGDAFGNDMLGVLYQPSLLSRDRHQATRC</sequence>
<comment type="caution">
    <text evidence="1">The sequence shown here is derived from an EMBL/GenBank/DDBJ whole genome shotgun (WGS) entry which is preliminary data.</text>
</comment>
<name>A0A326TZK3_THEHA</name>
<keyword evidence="2" id="KW-1185">Reference proteome</keyword>
<accession>A0A326TZK3</accession>
<organism evidence="1 2">
    <name type="scientific">Thermosporothrix hazakensis</name>
    <dbReference type="NCBI Taxonomy" id="644383"/>
    <lineage>
        <taxon>Bacteria</taxon>
        <taxon>Bacillati</taxon>
        <taxon>Chloroflexota</taxon>
        <taxon>Ktedonobacteria</taxon>
        <taxon>Ktedonobacterales</taxon>
        <taxon>Thermosporotrichaceae</taxon>
        <taxon>Thermosporothrix</taxon>
    </lineage>
</organism>
<evidence type="ECO:0000313" key="1">
    <source>
        <dbReference type="EMBL" id="PZW22890.1"/>
    </source>
</evidence>
<dbReference type="Proteomes" id="UP000248806">
    <property type="component" value="Unassembled WGS sequence"/>
</dbReference>
<gene>
    <name evidence="1" type="ORF">EI42_05235</name>
</gene>
<proteinExistence type="predicted"/>